<keyword evidence="9" id="KW-0460">Magnesium</keyword>
<dbReference type="InterPro" id="IPR036425">
    <property type="entry name" value="MoaB/Mog-like_dom_sf"/>
</dbReference>
<dbReference type="PANTHER" id="PTHR10192">
    <property type="entry name" value="MOLYBDOPTERIN BIOSYNTHESIS PROTEIN"/>
    <property type="match status" value="1"/>
</dbReference>
<accession>A0A2T2XCJ6</accession>
<organism evidence="11 12">
    <name type="scientific">Sulfobacillus benefaciens</name>
    <dbReference type="NCBI Taxonomy" id="453960"/>
    <lineage>
        <taxon>Bacteria</taxon>
        <taxon>Bacillati</taxon>
        <taxon>Bacillota</taxon>
        <taxon>Clostridia</taxon>
        <taxon>Eubacteriales</taxon>
        <taxon>Clostridiales Family XVII. Incertae Sedis</taxon>
        <taxon>Sulfobacillus</taxon>
    </lineage>
</organism>
<keyword evidence="7 9" id="KW-0501">Molybdenum cofactor biosynthesis</keyword>
<dbReference type="AlphaFoldDB" id="A0A2T2XCJ6"/>
<evidence type="ECO:0000256" key="5">
    <source>
        <dbReference type="ARBA" id="ARBA00021108"/>
    </source>
</evidence>
<keyword evidence="9" id="KW-0808">Transferase</keyword>
<dbReference type="UniPathway" id="UPA00344"/>
<dbReference type="SUPFAM" id="SSF63867">
    <property type="entry name" value="MoeA C-terminal domain-like"/>
    <property type="match status" value="1"/>
</dbReference>
<dbReference type="GO" id="GO:0061599">
    <property type="term" value="F:molybdopterin molybdotransferase activity"/>
    <property type="evidence" value="ECO:0007669"/>
    <property type="project" value="UniProtKB-UniRule"/>
</dbReference>
<dbReference type="NCBIfam" id="NF045515">
    <property type="entry name" value="Glp_gephyrin"/>
    <property type="match status" value="1"/>
</dbReference>
<dbReference type="InterPro" id="IPR036135">
    <property type="entry name" value="MoeA_linker/N_sf"/>
</dbReference>
<evidence type="ECO:0000259" key="10">
    <source>
        <dbReference type="SMART" id="SM00852"/>
    </source>
</evidence>
<evidence type="ECO:0000256" key="1">
    <source>
        <dbReference type="ARBA" id="ARBA00002901"/>
    </source>
</evidence>
<dbReference type="CDD" id="cd00887">
    <property type="entry name" value="MoeA"/>
    <property type="match status" value="1"/>
</dbReference>
<dbReference type="SMART" id="SM00852">
    <property type="entry name" value="MoCF_biosynth"/>
    <property type="match status" value="1"/>
</dbReference>
<evidence type="ECO:0000256" key="6">
    <source>
        <dbReference type="ARBA" id="ARBA00022505"/>
    </source>
</evidence>
<dbReference type="PANTHER" id="PTHR10192:SF5">
    <property type="entry name" value="GEPHYRIN"/>
    <property type="match status" value="1"/>
</dbReference>
<dbReference type="Gene3D" id="2.170.190.11">
    <property type="entry name" value="Molybdopterin biosynthesis moea protein, domain 3"/>
    <property type="match status" value="1"/>
</dbReference>
<dbReference type="EC" id="2.10.1.1" evidence="4 9"/>
<dbReference type="Proteomes" id="UP000242972">
    <property type="component" value="Unassembled WGS sequence"/>
</dbReference>
<gene>
    <name evidence="11" type="ORF">C7B46_15150</name>
</gene>
<evidence type="ECO:0000256" key="7">
    <source>
        <dbReference type="ARBA" id="ARBA00023150"/>
    </source>
</evidence>
<dbReference type="GO" id="GO:0006777">
    <property type="term" value="P:Mo-molybdopterin cofactor biosynthetic process"/>
    <property type="evidence" value="ECO:0007669"/>
    <property type="project" value="UniProtKB-UniRule"/>
</dbReference>
<comment type="catalytic activity">
    <reaction evidence="8">
        <text>adenylyl-molybdopterin + molybdate = Mo-molybdopterin + AMP + H(+)</text>
        <dbReference type="Rhea" id="RHEA:35047"/>
        <dbReference type="ChEBI" id="CHEBI:15378"/>
        <dbReference type="ChEBI" id="CHEBI:36264"/>
        <dbReference type="ChEBI" id="CHEBI:62727"/>
        <dbReference type="ChEBI" id="CHEBI:71302"/>
        <dbReference type="ChEBI" id="CHEBI:456215"/>
        <dbReference type="EC" id="2.10.1.1"/>
    </reaction>
</comment>
<proteinExistence type="inferred from homology"/>
<evidence type="ECO:0000256" key="4">
    <source>
        <dbReference type="ARBA" id="ARBA00013269"/>
    </source>
</evidence>
<comment type="function">
    <text evidence="1 9">Catalyzes the insertion of molybdate into adenylated molybdopterin with the concomitant release of AMP.</text>
</comment>
<dbReference type="GO" id="GO:0046872">
    <property type="term" value="F:metal ion binding"/>
    <property type="evidence" value="ECO:0007669"/>
    <property type="project" value="UniProtKB-UniRule"/>
</dbReference>
<evidence type="ECO:0000256" key="2">
    <source>
        <dbReference type="ARBA" id="ARBA00005046"/>
    </source>
</evidence>
<dbReference type="Gene3D" id="3.40.980.10">
    <property type="entry name" value="MoaB/Mog-like domain"/>
    <property type="match status" value="1"/>
</dbReference>
<comment type="caution">
    <text evidence="11">The sequence shown here is derived from an EMBL/GenBank/DDBJ whole genome shotgun (WGS) entry which is preliminary data.</text>
</comment>
<keyword evidence="9" id="KW-0479">Metal-binding</keyword>
<dbReference type="SUPFAM" id="SSF63882">
    <property type="entry name" value="MoeA N-terminal region -like"/>
    <property type="match status" value="1"/>
</dbReference>
<feature type="domain" description="MoaB/Mog" evidence="10">
    <location>
        <begin position="175"/>
        <end position="315"/>
    </location>
</feature>
<dbReference type="InterPro" id="IPR038987">
    <property type="entry name" value="MoeA-like"/>
</dbReference>
<dbReference type="FunFam" id="2.170.190.11:FF:000001">
    <property type="entry name" value="Molybdopterin molybdenumtransferase"/>
    <property type="match status" value="1"/>
</dbReference>
<dbReference type="EMBL" id="PXYW01000047">
    <property type="protein sequence ID" value="PSR32243.1"/>
    <property type="molecule type" value="Genomic_DNA"/>
</dbReference>
<dbReference type="Pfam" id="PF03453">
    <property type="entry name" value="MoeA_N"/>
    <property type="match status" value="1"/>
</dbReference>
<keyword evidence="6 9" id="KW-0500">Molybdenum</keyword>
<evidence type="ECO:0000256" key="8">
    <source>
        <dbReference type="ARBA" id="ARBA00047317"/>
    </source>
</evidence>
<sequence>MAYTAVTDALAQLFEVSTPINDIETCSLHDCVGRTLAETLITNSPIPRFSRAAMDGYAVQSRDLPGELTIIGTIGAGDTPNVECHSGQAYRIFTGAPLPPGSDAVVEQEQAMAANGLVRIDSRIKPGRNISPAGSEFAVDTVVLRRGQRLGPIQLGLVATLGLDSVRVLRKPRVLVVTTGSELVLPGSPLPSAHIYDANRFVLTAWLESAGAQVTALPIVPDVPGSFISELHQALTMGPGFDMVITTGGVSVGDKDDVIQSLRQNSHLLFWRADMHPGKSVAASVVDNVPVLSLSGNPGAAMTSWIVLGVPWLAYMHHGRIRQETVFGRLNDGFPKATRETRYLRSRIIADKTGNIFDLSLPQQSDLLSSYAAADAFAIIPQGSPPIAPGTIIKGLRTPGLGSTALSWEPSA</sequence>
<dbReference type="InterPro" id="IPR036688">
    <property type="entry name" value="MoeA_C_domain_IV_sf"/>
</dbReference>
<dbReference type="Gene3D" id="3.90.105.10">
    <property type="entry name" value="Molybdopterin biosynthesis moea protein, domain 2"/>
    <property type="match status" value="1"/>
</dbReference>
<evidence type="ECO:0000313" key="11">
    <source>
        <dbReference type="EMBL" id="PSR32243.1"/>
    </source>
</evidence>
<dbReference type="Gene3D" id="2.40.340.10">
    <property type="entry name" value="MoeA, C-terminal, domain IV"/>
    <property type="match status" value="1"/>
</dbReference>
<evidence type="ECO:0000256" key="9">
    <source>
        <dbReference type="RuleBase" id="RU365090"/>
    </source>
</evidence>
<comment type="pathway">
    <text evidence="2 9">Cofactor biosynthesis; molybdopterin biosynthesis.</text>
</comment>
<dbReference type="InterPro" id="IPR001453">
    <property type="entry name" value="MoaB/Mog_dom"/>
</dbReference>
<evidence type="ECO:0000313" key="12">
    <source>
        <dbReference type="Proteomes" id="UP000242972"/>
    </source>
</evidence>
<dbReference type="InterPro" id="IPR005111">
    <property type="entry name" value="MoeA_C_domain_IV"/>
</dbReference>
<reference evidence="11 12" key="1">
    <citation type="journal article" date="2014" name="BMC Genomics">
        <title>Comparison of environmental and isolate Sulfobacillus genomes reveals diverse carbon, sulfur, nitrogen, and hydrogen metabolisms.</title>
        <authorList>
            <person name="Justice N.B."/>
            <person name="Norman A."/>
            <person name="Brown C.T."/>
            <person name="Singh A."/>
            <person name="Thomas B.C."/>
            <person name="Banfield J.F."/>
        </authorList>
    </citation>
    <scope>NUCLEOTIDE SEQUENCE [LARGE SCALE GENOMIC DNA]</scope>
    <source>
        <strain evidence="11">AMDSBA4</strain>
    </source>
</reference>
<evidence type="ECO:0000256" key="3">
    <source>
        <dbReference type="ARBA" id="ARBA00010763"/>
    </source>
</evidence>
<dbReference type="Pfam" id="PF03454">
    <property type="entry name" value="MoeA_C"/>
    <property type="match status" value="1"/>
</dbReference>
<dbReference type="Pfam" id="PF00994">
    <property type="entry name" value="MoCF_biosynth"/>
    <property type="match status" value="1"/>
</dbReference>
<comment type="similarity">
    <text evidence="3 9">Belongs to the MoeA family.</text>
</comment>
<dbReference type="SUPFAM" id="SSF53218">
    <property type="entry name" value="Molybdenum cofactor biosynthesis proteins"/>
    <property type="match status" value="1"/>
</dbReference>
<comment type="cofactor">
    <cofactor evidence="9">
        <name>Mg(2+)</name>
        <dbReference type="ChEBI" id="CHEBI:18420"/>
    </cofactor>
</comment>
<protein>
    <recommendedName>
        <fullName evidence="5 9">Molybdopterin molybdenumtransferase</fullName>
        <ecNumber evidence="4 9">2.10.1.1</ecNumber>
    </recommendedName>
</protein>
<dbReference type="InterPro" id="IPR005110">
    <property type="entry name" value="MoeA_linker/N"/>
</dbReference>
<dbReference type="GO" id="GO:0005829">
    <property type="term" value="C:cytosol"/>
    <property type="evidence" value="ECO:0007669"/>
    <property type="project" value="TreeGrafter"/>
</dbReference>
<name>A0A2T2XCJ6_9FIRM</name>